<dbReference type="STRING" id="158607.A0A2P5HH47"/>
<evidence type="ECO:0000313" key="2">
    <source>
        <dbReference type="Proteomes" id="UP000094444"/>
    </source>
</evidence>
<dbReference type="Gene3D" id="3.90.280.10">
    <property type="entry name" value="PEBP-like"/>
    <property type="match status" value="1"/>
</dbReference>
<dbReference type="OrthoDB" id="2506647at2759"/>
<dbReference type="PANTHER" id="PTHR11362:SF85">
    <property type="entry name" value="INHIBITOR (TFS1), PUTATIVE (AFU_ORTHOLOGUE AFUA_4G08120)-RELATED"/>
    <property type="match status" value="1"/>
</dbReference>
<dbReference type="GO" id="GO:0046578">
    <property type="term" value="P:regulation of Ras protein signal transduction"/>
    <property type="evidence" value="ECO:0007669"/>
    <property type="project" value="TreeGrafter"/>
</dbReference>
<proteinExistence type="predicted"/>
<sequence>MEAVKETVASVIEQIKAALQTHGERLPQTLSDAKLVPGPAAELIPAGFRPRTKLEVSYDGKAVDLGNLFRVRETKVQPVISFQREADVDHKTSYTLMLVDPDAPTPDDPKFAFWRHWIITGLEPLAGEGTVVAATKRAATAYHPPGPTKESKPHRYLFVLFREPVPNGLDLKPEDVGGEEFTQRRSFKPVEFAKKHGLELVGVNWMKVAADDWEE</sequence>
<evidence type="ECO:0000313" key="1">
    <source>
        <dbReference type="EMBL" id="POS69570.1"/>
    </source>
</evidence>
<reference evidence="1" key="1">
    <citation type="submission" date="2017-09" db="EMBL/GenBank/DDBJ databases">
        <title>Polyketide synthases of a Diaporthe helianthi virulent isolate.</title>
        <authorList>
            <person name="Baroncelli R."/>
        </authorList>
    </citation>
    <scope>NUCLEOTIDE SEQUENCE [LARGE SCALE GENOMIC DNA]</scope>
    <source>
        <strain evidence="1">7/96</strain>
    </source>
</reference>
<gene>
    <name evidence="1" type="ORF">DHEL01_v212037</name>
</gene>
<dbReference type="InterPro" id="IPR036610">
    <property type="entry name" value="PEBP-like_sf"/>
</dbReference>
<dbReference type="InterPro" id="IPR008914">
    <property type="entry name" value="PEBP"/>
</dbReference>
<dbReference type="GO" id="GO:0030414">
    <property type="term" value="F:peptidase inhibitor activity"/>
    <property type="evidence" value="ECO:0007669"/>
    <property type="project" value="TreeGrafter"/>
</dbReference>
<dbReference type="InParanoid" id="A0A2P5HH47"/>
<dbReference type="SUPFAM" id="SSF49777">
    <property type="entry name" value="PEBP-like"/>
    <property type="match status" value="1"/>
</dbReference>
<dbReference type="EMBL" id="MAVT02002158">
    <property type="protein sequence ID" value="POS69570.1"/>
    <property type="molecule type" value="Genomic_DNA"/>
</dbReference>
<keyword evidence="2" id="KW-1185">Reference proteome</keyword>
<dbReference type="CDD" id="cd00866">
    <property type="entry name" value="PEBP_euk"/>
    <property type="match status" value="1"/>
</dbReference>
<name>A0A2P5HH47_DIAHE</name>
<dbReference type="GO" id="GO:0005543">
    <property type="term" value="F:phospholipid binding"/>
    <property type="evidence" value="ECO:0007669"/>
    <property type="project" value="TreeGrafter"/>
</dbReference>
<dbReference type="Proteomes" id="UP000094444">
    <property type="component" value="Unassembled WGS sequence"/>
</dbReference>
<dbReference type="PANTHER" id="PTHR11362">
    <property type="entry name" value="PHOSPHATIDYLETHANOLAMINE-BINDING PROTEIN"/>
    <property type="match status" value="1"/>
</dbReference>
<protein>
    <submittedName>
        <fullName evidence="1">Phosphatidylethanolamine-binding protein</fullName>
    </submittedName>
</protein>
<accession>A0A2P5HH47</accession>
<dbReference type="Pfam" id="PF01161">
    <property type="entry name" value="PBP"/>
    <property type="match status" value="1"/>
</dbReference>
<dbReference type="AlphaFoldDB" id="A0A2P5HH47"/>
<dbReference type="GO" id="GO:0030162">
    <property type="term" value="P:regulation of proteolysis"/>
    <property type="evidence" value="ECO:0007669"/>
    <property type="project" value="TreeGrafter"/>
</dbReference>
<comment type="caution">
    <text evidence="1">The sequence shown here is derived from an EMBL/GenBank/DDBJ whole genome shotgun (WGS) entry which is preliminary data.</text>
</comment>
<dbReference type="InterPro" id="IPR035810">
    <property type="entry name" value="PEBP_euk"/>
</dbReference>
<organism evidence="1 2">
    <name type="scientific">Diaporthe helianthi</name>
    <dbReference type="NCBI Taxonomy" id="158607"/>
    <lineage>
        <taxon>Eukaryota</taxon>
        <taxon>Fungi</taxon>
        <taxon>Dikarya</taxon>
        <taxon>Ascomycota</taxon>
        <taxon>Pezizomycotina</taxon>
        <taxon>Sordariomycetes</taxon>
        <taxon>Sordariomycetidae</taxon>
        <taxon>Diaporthales</taxon>
        <taxon>Diaporthaceae</taxon>
        <taxon>Diaporthe</taxon>
    </lineage>
</organism>